<dbReference type="eggNOG" id="COG5403">
    <property type="taxonomic scope" value="Bacteria"/>
</dbReference>
<dbReference type="AlphaFoldDB" id="A0A1M5X2I7"/>
<dbReference type="OrthoDB" id="708105at2"/>
<dbReference type="STRING" id="421058.SAMN05421866_4330"/>
<protein>
    <recommendedName>
        <fullName evidence="3">DUF937 domain-containing protein</fullName>
    </recommendedName>
</protein>
<evidence type="ECO:0008006" key="3">
    <source>
        <dbReference type="Google" id="ProtNLM"/>
    </source>
</evidence>
<dbReference type="RefSeq" id="WP_073066766.1">
    <property type="nucleotide sequence ID" value="NZ_FQWT01000009.1"/>
</dbReference>
<accession>A0A1M5X2I7</accession>
<proteinExistence type="predicted"/>
<dbReference type="Proteomes" id="UP000184047">
    <property type="component" value="Unassembled WGS sequence"/>
</dbReference>
<name>A0A1M5X2I7_9FLAO</name>
<gene>
    <name evidence="1" type="ORF">SAMN05421866_4330</name>
</gene>
<organism evidence="1 2">
    <name type="scientific">Chryseobacterium oranimense</name>
    <dbReference type="NCBI Taxonomy" id="421058"/>
    <lineage>
        <taxon>Bacteria</taxon>
        <taxon>Pseudomonadati</taxon>
        <taxon>Bacteroidota</taxon>
        <taxon>Flavobacteriia</taxon>
        <taxon>Flavobacteriales</taxon>
        <taxon>Weeksellaceae</taxon>
        <taxon>Chryseobacterium group</taxon>
        <taxon>Chryseobacterium</taxon>
    </lineage>
</organism>
<dbReference type="EMBL" id="FQWT01000009">
    <property type="protein sequence ID" value="SHH94011.1"/>
    <property type="molecule type" value="Genomic_DNA"/>
</dbReference>
<sequence>MSLIDLLTGNTSNQVAEQAENKFGISKNQIIALLAVAAPLVISYLRNKSQDAKEAEALNNALDKDHDGSILDDASQAEARQAEGGSILDHVFGSQKSTVENQLSQNTGISIDKIGPVLAMLAPVIMGYIGKEKQQNNVGAGGLGDLLGGILGNASNQAQAQQSNPLNDILGSVLDGGQSQSGGNPLNDILGSVLGGGGGQQQQGGGLGSILGNILGGK</sequence>
<keyword evidence="2" id="KW-1185">Reference proteome</keyword>
<evidence type="ECO:0000313" key="1">
    <source>
        <dbReference type="EMBL" id="SHH94011.1"/>
    </source>
</evidence>
<evidence type="ECO:0000313" key="2">
    <source>
        <dbReference type="Proteomes" id="UP000184047"/>
    </source>
</evidence>
<reference evidence="2" key="1">
    <citation type="submission" date="2016-11" db="EMBL/GenBank/DDBJ databases">
        <authorList>
            <person name="Varghese N."/>
            <person name="Submissions S."/>
        </authorList>
    </citation>
    <scope>NUCLEOTIDE SEQUENCE [LARGE SCALE GENOMIC DNA]</scope>
    <source>
        <strain evidence="2">DSM 19055</strain>
    </source>
</reference>
<dbReference type="Pfam" id="PF06078">
    <property type="entry name" value="DUF937"/>
    <property type="match status" value="1"/>
</dbReference>
<dbReference type="InterPro" id="IPR009282">
    <property type="entry name" value="DUF937"/>
</dbReference>